<keyword evidence="1" id="KW-0472">Membrane</keyword>
<name>A0A1Z4LTR0_9CYAN</name>
<dbReference type="EMBL" id="AP018227">
    <property type="protein sequence ID" value="BAY84619.1"/>
    <property type="molecule type" value="Genomic_DNA"/>
</dbReference>
<keyword evidence="3" id="KW-1185">Reference proteome</keyword>
<keyword evidence="1" id="KW-0812">Transmembrane</keyword>
<dbReference type="Proteomes" id="UP000218418">
    <property type="component" value="Chromosome"/>
</dbReference>
<reference evidence="2 3" key="1">
    <citation type="submission" date="2017-06" db="EMBL/GenBank/DDBJ databases">
        <title>Genome sequencing of cyanobaciteial culture collection at National Institute for Environmental Studies (NIES).</title>
        <authorList>
            <person name="Hirose Y."/>
            <person name="Shimura Y."/>
            <person name="Fujisawa T."/>
            <person name="Nakamura Y."/>
            <person name="Kawachi M."/>
        </authorList>
    </citation>
    <scope>NUCLEOTIDE SEQUENCE [LARGE SCALE GENOMIC DNA]</scope>
    <source>
        <strain evidence="2 3">NIES-267</strain>
    </source>
</reference>
<protein>
    <recommendedName>
        <fullName evidence="4">DUF559 domain-containing protein</fullName>
    </recommendedName>
</protein>
<evidence type="ECO:0000313" key="2">
    <source>
        <dbReference type="EMBL" id="BAY84619.1"/>
    </source>
</evidence>
<feature type="transmembrane region" description="Helical" evidence="1">
    <location>
        <begin position="79"/>
        <end position="99"/>
    </location>
</feature>
<dbReference type="Gene3D" id="3.40.960.10">
    <property type="entry name" value="VSR Endonuclease"/>
    <property type="match status" value="1"/>
</dbReference>
<gene>
    <name evidence="2" type="ORF">NIES267_41150</name>
</gene>
<evidence type="ECO:0008006" key="4">
    <source>
        <dbReference type="Google" id="ProtNLM"/>
    </source>
</evidence>
<evidence type="ECO:0000313" key="3">
    <source>
        <dbReference type="Proteomes" id="UP000218418"/>
    </source>
</evidence>
<evidence type="ECO:0000256" key="1">
    <source>
        <dbReference type="SAM" id="Phobius"/>
    </source>
</evidence>
<accession>A0A1Z4LTR0</accession>
<keyword evidence="1" id="KW-1133">Transmembrane helix</keyword>
<dbReference type="OrthoDB" id="570036at2"/>
<organism evidence="2 3">
    <name type="scientific">Calothrix parasitica NIES-267</name>
    <dbReference type="NCBI Taxonomy" id="1973488"/>
    <lineage>
        <taxon>Bacteria</taxon>
        <taxon>Bacillati</taxon>
        <taxon>Cyanobacteriota</taxon>
        <taxon>Cyanophyceae</taxon>
        <taxon>Nostocales</taxon>
        <taxon>Calotrichaceae</taxon>
        <taxon>Calothrix</taxon>
    </lineage>
</organism>
<sequence length="304" mass="35356">MNKYYPAIFYPRLILKFLANNPTPNLKQNQNRISRKQLNLPDKVRRYNDSILDKIFYVFICINSSASICLYAFASYPLWLIVIVWASINLGCLCFISSLSKQSSRKNTPNHIQLNTKKDNITVMRLPKREAKLNHWLNRKVLQPDGKSDAPAGVSEKTFYQITKHVFPNIVQGVAFHNPKFRYPYSADFLIVHTSGLSIDIEIDEPYVGNTKAPHHCIDQKKDNVRNQFFTNNNWVVIRFSEKQVVKYPYRCCKVIAQVIARVSGDFTFLSQLNNVPSLPSEPMWTIKQAKKWAKDNYRKTYLQ</sequence>
<dbReference type="AlphaFoldDB" id="A0A1Z4LTR0"/>
<feature type="transmembrane region" description="Helical" evidence="1">
    <location>
        <begin position="55"/>
        <end position="73"/>
    </location>
</feature>
<proteinExistence type="predicted"/>